<dbReference type="AlphaFoldDB" id="A0A1D9QEV4"/>
<dbReference type="EMBL" id="CP017824">
    <property type="protein sequence ID" value="APA13428.1"/>
    <property type="molecule type" value="Genomic_DNA"/>
</dbReference>
<dbReference type="KEGG" id="ssl:SS1G_07967"/>
<organism evidence="2 3">
    <name type="scientific">Sclerotinia sclerotiorum (strain ATCC 18683 / 1980 / Ss-1)</name>
    <name type="common">White mold</name>
    <name type="synonym">Whetzelinia sclerotiorum</name>
    <dbReference type="NCBI Taxonomy" id="665079"/>
    <lineage>
        <taxon>Eukaryota</taxon>
        <taxon>Fungi</taxon>
        <taxon>Dikarya</taxon>
        <taxon>Ascomycota</taxon>
        <taxon>Pezizomycotina</taxon>
        <taxon>Leotiomycetes</taxon>
        <taxon>Helotiales</taxon>
        <taxon>Sclerotiniaceae</taxon>
        <taxon>Sclerotinia</taxon>
    </lineage>
</organism>
<evidence type="ECO:0000313" key="2">
    <source>
        <dbReference type="EMBL" id="APA13428.1"/>
    </source>
</evidence>
<dbReference type="VEuPathDB" id="FungiDB:sscle_11g081980"/>
<feature type="region of interest" description="Disordered" evidence="1">
    <location>
        <begin position="79"/>
        <end position="100"/>
    </location>
</feature>
<proteinExistence type="predicted"/>
<evidence type="ECO:0000313" key="3">
    <source>
        <dbReference type="Proteomes" id="UP000177798"/>
    </source>
</evidence>
<name>A0A1D9QEV4_SCLS1</name>
<reference evidence="3" key="1">
    <citation type="journal article" date="2017" name="Genome Biol. Evol.">
        <title>The complete genome sequence of the phytopathogenic fungus Sclerotinia sclerotiorum reveals insights into the genome architecture of broad host range pathogens.</title>
        <authorList>
            <person name="Derbyshire M."/>
            <person name="Denton-Giles M."/>
            <person name="Hegedus D."/>
            <person name="Seifbarghy S."/>
            <person name="Rollins J."/>
            <person name="van Kan J."/>
            <person name="Seidl M.F."/>
            <person name="Faino L."/>
            <person name="Mbengue M."/>
            <person name="Navaud O."/>
            <person name="Raffaele S."/>
            <person name="Hammond-Kosack K."/>
            <person name="Heard S."/>
            <person name="Oliver R."/>
        </authorList>
    </citation>
    <scope>NUCLEOTIDE SEQUENCE [LARGE SCALE GENOMIC DNA]</scope>
    <source>
        <strain evidence="3">ATCC 18683 / 1980 / Ss-1</strain>
    </source>
</reference>
<gene>
    <name evidence="2" type="ORF">sscle_11g081980</name>
</gene>
<dbReference type="Proteomes" id="UP000177798">
    <property type="component" value="Chromosome 11"/>
</dbReference>
<evidence type="ECO:0000256" key="1">
    <source>
        <dbReference type="SAM" id="MobiDB-lite"/>
    </source>
</evidence>
<accession>A0A1D9QEV4</accession>
<sequence length="100" mass="10923">MPTERAKRLPLVNFFFRISRLVFASAKIMLATPESKVVFASAKILLATPAANVMFATVLFETPKDPAIPLPRKQFGQHTLAPEMPDLPSSFGRPILTGGV</sequence>
<protein>
    <submittedName>
        <fullName evidence="2">Uncharacterized protein</fullName>
    </submittedName>
</protein>
<dbReference type="RefSeq" id="XP_001591341.1">
    <property type="nucleotide sequence ID" value="XM_001591291.1"/>
</dbReference>